<organism evidence="1 2">
    <name type="scientific">Athelia psychrophila</name>
    <dbReference type="NCBI Taxonomy" id="1759441"/>
    <lineage>
        <taxon>Eukaryota</taxon>
        <taxon>Fungi</taxon>
        <taxon>Dikarya</taxon>
        <taxon>Basidiomycota</taxon>
        <taxon>Agaricomycotina</taxon>
        <taxon>Agaricomycetes</taxon>
        <taxon>Agaricomycetidae</taxon>
        <taxon>Atheliales</taxon>
        <taxon>Atheliaceae</taxon>
        <taxon>Athelia</taxon>
    </lineage>
</organism>
<evidence type="ECO:0000313" key="1">
    <source>
        <dbReference type="EMBL" id="KZP09003.1"/>
    </source>
</evidence>
<dbReference type="OrthoDB" id="540503at2759"/>
<keyword evidence="2" id="KW-1185">Reference proteome</keyword>
<dbReference type="Proteomes" id="UP000076532">
    <property type="component" value="Unassembled WGS sequence"/>
</dbReference>
<proteinExistence type="predicted"/>
<gene>
    <name evidence="1" type="ORF">FIBSPDRAFT_839691</name>
</gene>
<name>A0A165XXS0_9AGAM</name>
<protein>
    <submittedName>
        <fullName evidence="1">Uncharacterized protein</fullName>
    </submittedName>
</protein>
<dbReference type="STRING" id="436010.A0A165XXS0"/>
<feature type="non-terminal residue" evidence="1">
    <location>
        <position position="1"/>
    </location>
</feature>
<dbReference type="AlphaFoldDB" id="A0A165XXS0"/>
<sequence>TVGDVKTALAAKYPPRFVKYRQNLAVAGSTAALESDVKLSTAGVEGLIKDLGPQIVWKTAFLIEYAGPLSIHPAFYHLLKLVYVQDVQHSQPQK</sequence>
<accession>A0A165XXS0</accession>
<reference evidence="1 2" key="1">
    <citation type="journal article" date="2016" name="Mol. Biol. Evol.">
        <title>Comparative Genomics of Early-Diverging Mushroom-Forming Fungi Provides Insights into the Origins of Lignocellulose Decay Capabilities.</title>
        <authorList>
            <person name="Nagy L.G."/>
            <person name="Riley R."/>
            <person name="Tritt A."/>
            <person name="Adam C."/>
            <person name="Daum C."/>
            <person name="Floudas D."/>
            <person name="Sun H."/>
            <person name="Yadav J.S."/>
            <person name="Pangilinan J."/>
            <person name="Larsson K.H."/>
            <person name="Matsuura K."/>
            <person name="Barry K."/>
            <person name="Labutti K."/>
            <person name="Kuo R."/>
            <person name="Ohm R.A."/>
            <person name="Bhattacharya S.S."/>
            <person name="Shirouzu T."/>
            <person name="Yoshinaga Y."/>
            <person name="Martin F.M."/>
            <person name="Grigoriev I.V."/>
            <person name="Hibbett D.S."/>
        </authorList>
    </citation>
    <scope>NUCLEOTIDE SEQUENCE [LARGE SCALE GENOMIC DNA]</scope>
    <source>
        <strain evidence="1 2">CBS 109695</strain>
    </source>
</reference>
<evidence type="ECO:0000313" key="2">
    <source>
        <dbReference type="Proteomes" id="UP000076532"/>
    </source>
</evidence>
<dbReference type="EMBL" id="KV417709">
    <property type="protein sequence ID" value="KZP09003.1"/>
    <property type="molecule type" value="Genomic_DNA"/>
</dbReference>